<dbReference type="EMBL" id="SVER01000021">
    <property type="protein sequence ID" value="MBE5919967.1"/>
    <property type="molecule type" value="Genomic_DNA"/>
</dbReference>
<proteinExistence type="predicted"/>
<evidence type="ECO:0000313" key="2">
    <source>
        <dbReference type="Proteomes" id="UP000766246"/>
    </source>
</evidence>
<organism evidence="1 2">
    <name type="scientific">Pseudobutyrivibrio ruminis</name>
    <dbReference type="NCBI Taxonomy" id="46206"/>
    <lineage>
        <taxon>Bacteria</taxon>
        <taxon>Bacillati</taxon>
        <taxon>Bacillota</taxon>
        <taxon>Clostridia</taxon>
        <taxon>Lachnospirales</taxon>
        <taxon>Lachnospiraceae</taxon>
        <taxon>Pseudobutyrivibrio</taxon>
    </lineage>
</organism>
<accession>A0A927YNB1</accession>
<reference evidence="1" key="1">
    <citation type="submission" date="2019-04" db="EMBL/GenBank/DDBJ databases">
        <title>Evolution of Biomass-Degrading Anaerobic Consortia Revealed by Metagenomics.</title>
        <authorList>
            <person name="Peng X."/>
        </authorList>
    </citation>
    <scope>NUCLEOTIDE SEQUENCE</scope>
    <source>
        <strain evidence="1">SIG311</strain>
    </source>
</reference>
<comment type="caution">
    <text evidence="1">The sequence shown here is derived from an EMBL/GenBank/DDBJ whole genome shotgun (WGS) entry which is preliminary data.</text>
</comment>
<evidence type="ECO:0000313" key="1">
    <source>
        <dbReference type="EMBL" id="MBE5919967.1"/>
    </source>
</evidence>
<sequence>MKTIKHIFDGDFGCEETGSQKPTVSVTLVDEDGNESYVTVEDEWLTDNGLDVGDVWPEGVTNQWIENDSFYIRG</sequence>
<dbReference type="AlphaFoldDB" id="A0A927YNB1"/>
<name>A0A927YNB1_9FIRM</name>
<gene>
    <name evidence="1" type="ORF">E7272_09000</name>
</gene>
<dbReference type="Proteomes" id="UP000766246">
    <property type="component" value="Unassembled WGS sequence"/>
</dbReference>
<protein>
    <submittedName>
        <fullName evidence="1">Uncharacterized protein</fullName>
    </submittedName>
</protein>